<protein>
    <submittedName>
        <fullName evidence="3">Phage terminase large subunit</fullName>
    </submittedName>
</protein>
<dbReference type="InterPro" id="IPR052380">
    <property type="entry name" value="Viral_DNA_packaging_terminase"/>
</dbReference>
<evidence type="ECO:0000313" key="3">
    <source>
        <dbReference type="EMBL" id="MBB5709325.1"/>
    </source>
</evidence>
<feature type="region of interest" description="Disordered" evidence="1">
    <location>
        <begin position="349"/>
        <end position="371"/>
    </location>
</feature>
<dbReference type="Pfam" id="PF04466">
    <property type="entry name" value="Terminase_3"/>
    <property type="match status" value="1"/>
</dbReference>
<organism evidence="3 4">
    <name type="scientific">Sphingomonas xinjiangensis</name>
    <dbReference type="NCBI Taxonomy" id="643568"/>
    <lineage>
        <taxon>Bacteria</taxon>
        <taxon>Pseudomonadati</taxon>
        <taxon>Pseudomonadota</taxon>
        <taxon>Alphaproteobacteria</taxon>
        <taxon>Sphingomonadales</taxon>
        <taxon>Sphingomonadaceae</taxon>
        <taxon>Sphingomonas</taxon>
    </lineage>
</organism>
<feature type="compositionally biased region" description="Basic and acidic residues" evidence="1">
    <location>
        <begin position="362"/>
        <end position="371"/>
    </location>
</feature>
<keyword evidence="4" id="KW-1185">Reference proteome</keyword>
<dbReference type="AlphaFoldDB" id="A0A840YAK4"/>
<dbReference type="EMBL" id="JACIJF010000001">
    <property type="protein sequence ID" value="MBB5709325.1"/>
    <property type="molecule type" value="Genomic_DNA"/>
</dbReference>
<dbReference type="InterPro" id="IPR035412">
    <property type="entry name" value="Terminase_L_N"/>
</dbReference>
<evidence type="ECO:0000259" key="2">
    <source>
        <dbReference type="Pfam" id="PF04466"/>
    </source>
</evidence>
<sequence length="477" mass="53327">MTQEVIDIFPVYRDYLQPARFKVAYGGRGSAKTRTFCTILTSNVLYFGWRVVCFREIMESIADSVYQEFVAEIERRGLEDHFEILKTEIRCLTSGGCIRFSGIKASATRLNTQKLKGFSDFDAAWLEEANPVTAESWNALIPTMRKSGSEIWVSFNPENPLEETYRRFVADPMYPPERDGRVYCVSKKINFTDNPRFPRELADDAELMQLVDPELYRHVYLGEPVADNALSIIKPAWFEASIDAHLKIPDFPTGGGKIGGMDVSGGVEGDVAAPKANDPNALAWRYGCVLMGLDEWQDENPNKAAAHAHPIVVREGLDTLNIDDIGVGASVPGEFRRLHAEKPGLRQVSYQGWTASEGPSNPDREYQPGKTHGDMFLNLKAQGWGMLGDRFRNTWQARNGLPHDADKLISIPSGLPLRQKLQGELTSPRRESLNGRMKVEGKKSLKKRGIPSHNIADAVVMAFADEKRKGYDMGALL</sequence>
<name>A0A840YAK4_9SPHN</name>
<proteinExistence type="predicted"/>
<dbReference type="NCBIfam" id="TIGR01547">
    <property type="entry name" value="phage_term_2"/>
    <property type="match status" value="1"/>
</dbReference>
<comment type="caution">
    <text evidence="3">The sequence shown here is derived from an EMBL/GenBank/DDBJ whole genome shotgun (WGS) entry which is preliminary data.</text>
</comment>
<dbReference type="InterPro" id="IPR027417">
    <property type="entry name" value="P-loop_NTPase"/>
</dbReference>
<dbReference type="Gene3D" id="3.30.420.240">
    <property type="match status" value="1"/>
</dbReference>
<dbReference type="Proteomes" id="UP000527143">
    <property type="component" value="Unassembled WGS sequence"/>
</dbReference>
<accession>A0A840YAK4</accession>
<evidence type="ECO:0000313" key="4">
    <source>
        <dbReference type="Proteomes" id="UP000527143"/>
    </source>
</evidence>
<dbReference type="PANTHER" id="PTHR39184">
    <property type="match status" value="1"/>
</dbReference>
<feature type="compositionally biased region" description="Polar residues" evidence="1">
    <location>
        <begin position="349"/>
        <end position="359"/>
    </location>
</feature>
<dbReference type="Gene3D" id="3.40.50.300">
    <property type="entry name" value="P-loop containing nucleotide triphosphate hydrolases"/>
    <property type="match status" value="1"/>
</dbReference>
<evidence type="ECO:0000256" key="1">
    <source>
        <dbReference type="SAM" id="MobiDB-lite"/>
    </source>
</evidence>
<reference evidence="3 4" key="1">
    <citation type="submission" date="2020-08" db="EMBL/GenBank/DDBJ databases">
        <title>Genomic Encyclopedia of Type Strains, Phase IV (KMG-IV): sequencing the most valuable type-strain genomes for metagenomic binning, comparative biology and taxonomic classification.</title>
        <authorList>
            <person name="Goeker M."/>
        </authorList>
    </citation>
    <scope>NUCLEOTIDE SEQUENCE [LARGE SCALE GENOMIC DNA]</scope>
    <source>
        <strain evidence="3 4">DSM 26736</strain>
    </source>
</reference>
<dbReference type="PANTHER" id="PTHR39184:SF1">
    <property type="entry name" value="PBSX PHAGE TERMINASE LARGE SUBUNIT"/>
    <property type="match status" value="1"/>
</dbReference>
<feature type="domain" description="Phage terminase large subunit N-terminal" evidence="2">
    <location>
        <begin position="20"/>
        <end position="223"/>
    </location>
</feature>
<dbReference type="RefSeq" id="WP_184083928.1">
    <property type="nucleotide sequence ID" value="NZ_JACIJF010000001.1"/>
</dbReference>
<dbReference type="InterPro" id="IPR006437">
    <property type="entry name" value="Phage_terminase_lsu"/>
</dbReference>
<gene>
    <name evidence="3" type="ORF">FHT02_000531</name>
</gene>